<feature type="compositionally biased region" description="Basic residues" evidence="1">
    <location>
        <begin position="149"/>
        <end position="160"/>
    </location>
</feature>
<feature type="region of interest" description="Disordered" evidence="1">
    <location>
        <begin position="65"/>
        <end position="160"/>
    </location>
</feature>
<dbReference type="Proteomes" id="UP000727993">
    <property type="component" value="Unassembled WGS sequence"/>
</dbReference>
<evidence type="ECO:0000313" key="3">
    <source>
        <dbReference type="Proteomes" id="UP000727993"/>
    </source>
</evidence>
<accession>A0A936TE46</accession>
<reference evidence="2 3" key="1">
    <citation type="submission" date="2020-10" db="EMBL/GenBank/DDBJ databases">
        <title>Connecting structure to function with the recovery of over 1000 high-quality activated sludge metagenome-assembled genomes encoding full-length rRNA genes using long-read sequencing.</title>
        <authorList>
            <person name="Singleton C.M."/>
            <person name="Petriglieri F."/>
            <person name="Kristensen J.M."/>
            <person name="Kirkegaard R.H."/>
            <person name="Michaelsen T.Y."/>
            <person name="Andersen M.H."/>
            <person name="Karst S.M."/>
            <person name="Dueholm M.S."/>
            <person name="Nielsen P.H."/>
            <person name="Albertsen M."/>
        </authorList>
    </citation>
    <scope>NUCLEOTIDE SEQUENCE [LARGE SCALE GENOMIC DNA]</scope>
    <source>
        <strain evidence="2">Lyne_18-Q3-R50-59_MAXAC.006</strain>
    </source>
</reference>
<name>A0A936TE46_9ACTN</name>
<dbReference type="EMBL" id="JADJZA010000008">
    <property type="protein sequence ID" value="MBK9298316.1"/>
    <property type="molecule type" value="Genomic_DNA"/>
</dbReference>
<dbReference type="AlphaFoldDB" id="A0A936TE46"/>
<feature type="region of interest" description="Disordered" evidence="1">
    <location>
        <begin position="385"/>
        <end position="500"/>
    </location>
</feature>
<protein>
    <submittedName>
        <fullName evidence="2">Uncharacterized protein</fullName>
    </submittedName>
</protein>
<feature type="compositionally biased region" description="Basic and acidic residues" evidence="1">
    <location>
        <begin position="65"/>
        <end position="83"/>
    </location>
</feature>
<organism evidence="2 3">
    <name type="scientific">Candidatus Neomicrothrix subdominans</name>
    <dbReference type="NCBI Taxonomy" id="2954438"/>
    <lineage>
        <taxon>Bacteria</taxon>
        <taxon>Bacillati</taxon>
        <taxon>Actinomycetota</taxon>
        <taxon>Acidimicrobiia</taxon>
        <taxon>Acidimicrobiales</taxon>
        <taxon>Microthrixaceae</taxon>
        <taxon>Candidatus Neomicrothrix</taxon>
    </lineage>
</organism>
<gene>
    <name evidence="2" type="ORF">IPN02_16040</name>
</gene>
<evidence type="ECO:0000313" key="2">
    <source>
        <dbReference type="EMBL" id="MBK9298316.1"/>
    </source>
</evidence>
<evidence type="ECO:0000256" key="1">
    <source>
        <dbReference type="SAM" id="MobiDB-lite"/>
    </source>
</evidence>
<proteinExistence type="predicted"/>
<sequence>MSRRLDIEITSLSDERFTWRVSGAKQPKGEAAASLLPEGTKIGDELKADADFTIDGIDVLAIATPKRERKEPQRLELIAKDPTDLVTTKLAAKGGGGRRDRDERGGGRRRDRDGRGARREGGRDGEGPRGRGRGDRPHRPAPPEVPTRPKAKRLRAGKTHRNAVLAALPDEQRPVADQLVAGGLPAVRTAIKEQNETNKAEGRPEVKPGPLIGLAEQLQEQLRTAEWRDRAEAAVAQADEVDLRDLRSVVVAGDTAANDEETRALAGQLRDALNSRVETEQAAWAEEISALIQAGRVIRALRVSSRSPKAGAPLPGDLATRLATAVVDSVDENMTDDRWGALLDALAFSPVRALVELDHIPEKPSEELLNTLRAVAARLPELARKFGVDPSTAPKNPPRRRRPGGDKPKKGPRDGGGRGDQPKGGRPTGDQAKGGQPKRDASKGAKPAPATGETATAPSEAATPGRPRTLGSSGFRGGSTRSGDTRSSYFRGPGIRAVRR</sequence>
<feature type="compositionally biased region" description="Basic and acidic residues" evidence="1">
    <location>
        <begin position="403"/>
        <end position="423"/>
    </location>
</feature>
<feature type="compositionally biased region" description="Low complexity" evidence="1">
    <location>
        <begin position="444"/>
        <end position="488"/>
    </location>
</feature>
<feature type="compositionally biased region" description="Basic and acidic residues" evidence="1">
    <location>
        <begin position="97"/>
        <end position="138"/>
    </location>
</feature>
<comment type="caution">
    <text evidence="2">The sequence shown here is derived from an EMBL/GenBank/DDBJ whole genome shotgun (WGS) entry which is preliminary data.</text>
</comment>